<proteinExistence type="predicted"/>
<reference evidence="2 3" key="1">
    <citation type="journal article" date="2015" name="Stand. Genomic Sci.">
        <title>Genomic Encyclopedia of Bacterial and Archaeal Type Strains, Phase III: the genomes of soil and plant-associated and newly described type strains.</title>
        <authorList>
            <person name="Whitman W.B."/>
            <person name="Woyke T."/>
            <person name="Klenk H.P."/>
            <person name="Zhou Y."/>
            <person name="Lilburn T.G."/>
            <person name="Beck B.J."/>
            <person name="De Vos P."/>
            <person name="Vandamme P."/>
            <person name="Eisen J.A."/>
            <person name="Garrity G."/>
            <person name="Hugenholtz P."/>
            <person name="Kyrpides N.C."/>
        </authorList>
    </citation>
    <scope>NUCLEOTIDE SEQUENCE [LARGE SCALE GENOMIC DNA]</scope>
    <source>
        <strain evidence="2 3">VKM Ac-2538</strain>
    </source>
</reference>
<accession>A0ABY2B8F5</accession>
<evidence type="ECO:0000256" key="1">
    <source>
        <dbReference type="SAM" id="MobiDB-lite"/>
    </source>
</evidence>
<feature type="compositionally biased region" description="Low complexity" evidence="1">
    <location>
        <begin position="22"/>
        <end position="40"/>
    </location>
</feature>
<dbReference type="EMBL" id="SLWM01000030">
    <property type="protein sequence ID" value="TCO11625.1"/>
    <property type="molecule type" value="Genomic_DNA"/>
</dbReference>
<feature type="region of interest" description="Disordered" evidence="1">
    <location>
        <begin position="19"/>
        <end position="85"/>
    </location>
</feature>
<sequence>MQRPGPSFRADGHHSALGTICSYRTTTPPTTRLPTSVRTSLATCTEPPEPSQATPSGSDSRPEGSGWWARRRGGGDHRPYSGREAAVARQSVLQIAAGGGAQSAYGTGSPCSGTVRRQHRATRFAAAASWHRVRSGGIVARGSQRERRARSFAAAAPCHAVPSGGIVARSSQWQRRFAAPARCHRRCPLAVSIRARRLHSLLDRRAILGPRLGSPAGLGLLLAELPAGLRSAQQCGRRRHIQAVTFPSLRTRPWHACAPVWPAPRGYGAPGCLCVSPGWGPVCSRRSPSLTPTLTRLLRRHRQRQVFCSFSVRAGAGPCGHRPSAAAHLSSPAACGVPDGHATIQYS</sequence>
<evidence type="ECO:0000313" key="2">
    <source>
        <dbReference type="EMBL" id="TCO11625.1"/>
    </source>
</evidence>
<dbReference type="Proteomes" id="UP000295818">
    <property type="component" value="Unassembled WGS sequence"/>
</dbReference>
<gene>
    <name evidence="2" type="ORF">EV644_13067</name>
</gene>
<keyword evidence="3" id="KW-1185">Reference proteome</keyword>
<comment type="caution">
    <text evidence="2">The sequence shown here is derived from an EMBL/GenBank/DDBJ whole genome shotgun (WGS) entry which is preliminary data.</text>
</comment>
<organism evidence="2 3">
    <name type="scientific">Kribbella orskensis</name>
    <dbReference type="NCBI Taxonomy" id="2512216"/>
    <lineage>
        <taxon>Bacteria</taxon>
        <taxon>Bacillati</taxon>
        <taxon>Actinomycetota</taxon>
        <taxon>Actinomycetes</taxon>
        <taxon>Propionibacteriales</taxon>
        <taxon>Kribbellaceae</taxon>
        <taxon>Kribbella</taxon>
    </lineage>
</organism>
<evidence type="ECO:0000313" key="3">
    <source>
        <dbReference type="Proteomes" id="UP000295818"/>
    </source>
</evidence>
<protein>
    <submittedName>
        <fullName evidence="2">Uncharacterized protein</fullName>
    </submittedName>
</protein>
<name>A0ABY2B8F5_9ACTN</name>